<protein>
    <recommendedName>
        <fullName evidence="3">Acetyl-coenzyme A carboxylase carboxyl transferase subunit beta, chloroplastic</fullName>
        <shortName evidence="3">ACCase subunit beta</shortName>
        <shortName evidence="3">Acetyl-CoA carboxylase carboxyltransferase subunit beta</shortName>
        <ecNumber evidence="3">2.1.3.15</ecNumber>
    </recommendedName>
</protein>
<dbReference type="GO" id="GO:0009570">
    <property type="term" value="C:chloroplast stroma"/>
    <property type="evidence" value="ECO:0007669"/>
    <property type="project" value="UniProtKB-SubCell"/>
</dbReference>
<organism evidence="5">
    <name type="scientific">Koliella longiseta</name>
    <dbReference type="NCBI Taxonomy" id="33092"/>
    <lineage>
        <taxon>Eukaryota</taxon>
        <taxon>Viridiplantae</taxon>
        <taxon>Chlorophyta</taxon>
        <taxon>core chlorophytes</taxon>
        <taxon>Trebouxiophyceae</taxon>
        <taxon>Prasiolales</taxon>
        <taxon>Koliellaceae</taxon>
        <taxon>Koliella</taxon>
    </lineage>
</organism>
<name>A0A097KL91_9CHLO</name>
<dbReference type="GO" id="GO:2001295">
    <property type="term" value="P:malonyl-CoA biosynthetic process"/>
    <property type="evidence" value="ECO:0007669"/>
    <property type="project" value="UniProtKB-UniRule"/>
</dbReference>
<dbReference type="InterPro" id="IPR029045">
    <property type="entry name" value="ClpP/crotonase-like_dom_sf"/>
</dbReference>
<dbReference type="NCBIfam" id="TIGR00515">
    <property type="entry name" value="accD"/>
    <property type="match status" value="1"/>
</dbReference>
<dbReference type="GO" id="GO:0008270">
    <property type="term" value="F:zinc ion binding"/>
    <property type="evidence" value="ECO:0007669"/>
    <property type="project" value="UniProtKB-UniRule"/>
</dbReference>
<accession>A0A097KL91</accession>
<comment type="subunit">
    <text evidence="1">Acetyl-CoA carboxylase is a heterohexamer composed of biotin carboxyl carrier protein, biotin carboxylase and 2 subunits each of ACCase subunit alpha and ACCase plastid-coded subunit beta (accD).</text>
</comment>
<keyword evidence="3" id="KW-0443">Lipid metabolism</keyword>
<dbReference type="EC" id="2.1.3.15" evidence="3"/>
<dbReference type="Gene3D" id="3.90.226.10">
    <property type="entry name" value="2-enoyl-CoA Hydratase, Chain A, domain 1"/>
    <property type="match status" value="1"/>
</dbReference>
<keyword evidence="3" id="KW-0444">Lipid biosynthesis</keyword>
<keyword evidence="5" id="KW-0934">Plastid</keyword>
<comment type="cofactor">
    <cofactor evidence="3">
        <name>Zn(2+)</name>
        <dbReference type="ChEBI" id="CHEBI:29105"/>
    </cofactor>
    <text evidence="3">Binds 1 zinc ion per subunit.</text>
</comment>
<dbReference type="InterPro" id="IPR011762">
    <property type="entry name" value="COA_CT_N"/>
</dbReference>
<dbReference type="PANTHER" id="PTHR42995">
    <property type="entry name" value="ACETYL-COENZYME A CARBOXYLASE CARBOXYL TRANSFERASE SUBUNIT BETA, CHLOROPLASTIC"/>
    <property type="match status" value="1"/>
</dbReference>
<comment type="subcellular location">
    <subcellularLocation>
        <location evidence="3">Plastid</location>
        <location evidence="3">Chloroplast stroma</location>
    </subcellularLocation>
</comment>
<keyword evidence="3" id="KW-0547">Nucleotide-binding</keyword>
<comment type="pathway">
    <text evidence="3">Lipid metabolism; malonyl-CoA biosynthesis; malonyl-CoA from acetyl-CoA: step 1/1.</text>
</comment>
<evidence type="ECO:0000313" key="5">
    <source>
        <dbReference type="EMBL" id="AIT93959.1"/>
    </source>
</evidence>
<evidence type="ECO:0000256" key="1">
    <source>
        <dbReference type="ARBA" id="ARBA00011842"/>
    </source>
</evidence>
<dbReference type="GO" id="GO:0016743">
    <property type="term" value="F:carboxyl- or carbamoyltransferase activity"/>
    <property type="evidence" value="ECO:0007669"/>
    <property type="project" value="UniProtKB-UniRule"/>
</dbReference>
<dbReference type="GeneID" id="22159176"/>
<evidence type="ECO:0000256" key="3">
    <source>
        <dbReference type="HAMAP-Rule" id="MF_01395"/>
    </source>
</evidence>
<keyword evidence="3" id="KW-0863">Zinc-finger</keyword>
<dbReference type="GO" id="GO:0006633">
    <property type="term" value="P:fatty acid biosynthetic process"/>
    <property type="evidence" value="ECO:0007669"/>
    <property type="project" value="UniProtKB-KW"/>
</dbReference>
<dbReference type="PRINTS" id="PR01070">
    <property type="entry name" value="ACCCTRFRASEB"/>
</dbReference>
<evidence type="ECO:0000259" key="4">
    <source>
        <dbReference type="PROSITE" id="PS50980"/>
    </source>
</evidence>
<dbReference type="AlphaFoldDB" id="A0A097KL91"/>
<comment type="subunit">
    <text evidence="3">Acetyl-CoA carboxylase is a heterohexamer composed of biotin carboxyl carrier protein, biotin carboxylase and two subunits each of ACCase subunit alpha and ACCase plastid-coded subunit beta (accD).</text>
</comment>
<dbReference type="HAMAP" id="MF_01395">
    <property type="entry name" value="AcetylCoA_CT_beta"/>
    <property type="match status" value="1"/>
</dbReference>
<dbReference type="RefSeq" id="YP_009105385.1">
    <property type="nucleotide sequence ID" value="NC_025531.1"/>
</dbReference>
<proteinExistence type="inferred from homology"/>
<evidence type="ECO:0000256" key="2">
    <source>
        <dbReference type="ARBA" id="ARBA00022679"/>
    </source>
</evidence>
<dbReference type="Pfam" id="PF01039">
    <property type="entry name" value="Carboxyl_trans"/>
    <property type="match status" value="1"/>
</dbReference>
<dbReference type="EMBL" id="KM462868">
    <property type="protein sequence ID" value="AIT93959.1"/>
    <property type="molecule type" value="Genomic_DNA"/>
</dbReference>
<keyword evidence="5" id="KW-0150">Chloroplast</keyword>
<dbReference type="InterPro" id="IPR000438">
    <property type="entry name" value="Acetyl_CoA_COase_Trfase_b_su"/>
</dbReference>
<geneLocation type="chloroplast" evidence="5"/>
<feature type="binding site" evidence="3">
    <location>
        <position position="39"/>
    </location>
    <ligand>
        <name>Zn(2+)</name>
        <dbReference type="ChEBI" id="CHEBI:29105"/>
    </ligand>
</feature>
<keyword evidence="2 3" id="KW-0808">Transferase</keyword>
<dbReference type="PROSITE" id="PS50980">
    <property type="entry name" value="COA_CT_NTER"/>
    <property type="match status" value="1"/>
</dbReference>
<feature type="domain" description="CoA carboxyltransferase N-terminal" evidence="4">
    <location>
        <begin position="32"/>
        <end position="302"/>
    </location>
</feature>
<keyword evidence="3" id="KW-0479">Metal-binding</keyword>
<feature type="binding site" evidence="3">
    <location>
        <position position="58"/>
    </location>
    <ligand>
        <name>Zn(2+)</name>
        <dbReference type="ChEBI" id="CHEBI:29105"/>
    </ligand>
</feature>
<reference evidence="5" key="1">
    <citation type="journal article" date="2014" name="BMC Evol. Biol.">
        <title>Chloroplast phylogenomic analysis resolves deep-level relationships within the green algal class Trebouxiophyceae.</title>
        <authorList>
            <person name="Lemieux C."/>
            <person name="Otis C."/>
            <person name="Turmel M."/>
        </authorList>
    </citation>
    <scope>NUCLEOTIDE SEQUENCE</scope>
</reference>
<comment type="similarity">
    <text evidence="3">Belongs to the AccD/PCCB family.</text>
</comment>
<sequence length="472" mass="53525">MSILAWIEDQRKLKLLNAPKYNHPTSDGSQGLWTRCDHCGVILYIKHLKENQRVCFGCGYHLQMNSQERIEHLIDSETWRPLDETLSPCDPLEFRDQKAYTERLKEAQERTGLQDAVQTGTGMLDGIPIALGVMDFNFMGGSMGSVVGEKITRLIEYATQEGLTLILVCASGGARMQEGILSLMQMAKISAALQVYQSCANLLYISVLTSPTTGGVTASFAMLGDLIFAEPKALIGFAGRRVIEQTLQEQLPEDFQTAEYLLHHGLLDLIVPRSFLKQALSETITLYKDAPFKRSGQVPHGIQQPLNFINEENIRRRWSDWCNLSLLSPDKVFEKTKYLNSNREINLNQNDKDFDYKNAISYRQLLTSFENMFDFLQNRALNTTVQTMCLPIGDELTPLNKSVHFSSFENSNLLIENFFNTSILLSIDKVIQWRTIGNSKTISSKTTFLDNLINKKDKNFFYSTMSKTNKSC</sequence>
<dbReference type="UniPathway" id="UPA00655">
    <property type="reaction ID" value="UER00711"/>
</dbReference>
<gene>
    <name evidence="3 5" type="primary">accD</name>
</gene>
<comment type="catalytic activity">
    <reaction evidence="3">
        <text>N(6)-carboxybiotinyl-L-lysyl-[protein] + acetyl-CoA = N(6)-biotinyl-L-lysyl-[protein] + malonyl-CoA</text>
        <dbReference type="Rhea" id="RHEA:54728"/>
        <dbReference type="Rhea" id="RHEA-COMP:10505"/>
        <dbReference type="Rhea" id="RHEA-COMP:10506"/>
        <dbReference type="ChEBI" id="CHEBI:57288"/>
        <dbReference type="ChEBI" id="CHEBI:57384"/>
        <dbReference type="ChEBI" id="CHEBI:83144"/>
        <dbReference type="ChEBI" id="CHEBI:83145"/>
        <dbReference type="EC" id="2.1.3.15"/>
    </reaction>
</comment>
<feature type="binding site" evidence="3">
    <location>
        <position position="36"/>
    </location>
    <ligand>
        <name>Zn(2+)</name>
        <dbReference type="ChEBI" id="CHEBI:29105"/>
    </ligand>
</feature>
<dbReference type="InterPro" id="IPR034733">
    <property type="entry name" value="AcCoA_carboxyl_beta"/>
</dbReference>
<dbReference type="GO" id="GO:0009317">
    <property type="term" value="C:acetyl-CoA carboxylase complex"/>
    <property type="evidence" value="ECO:0007669"/>
    <property type="project" value="InterPro"/>
</dbReference>
<feature type="zinc finger region" description="C4-type" evidence="3">
    <location>
        <begin position="36"/>
        <end position="58"/>
    </location>
</feature>
<keyword evidence="3" id="KW-0862">Zinc</keyword>
<keyword evidence="3" id="KW-0067">ATP-binding</keyword>
<dbReference type="GO" id="GO:0003989">
    <property type="term" value="F:acetyl-CoA carboxylase activity"/>
    <property type="evidence" value="ECO:0007669"/>
    <property type="project" value="InterPro"/>
</dbReference>
<keyword evidence="3" id="KW-0275">Fatty acid biosynthesis</keyword>
<comment type="function">
    <text evidence="3">Component of the acetyl coenzyme A carboxylase (ACC) complex. Biotin carboxylase (BC) catalyzes the carboxylation of biotin on its carrier protein (BCCP) and then the CO(2) group is transferred by the transcarboxylase to acetyl-CoA to form malonyl-CoA.</text>
</comment>
<dbReference type="GO" id="GO:0005524">
    <property type="term" value="F:ATP binding"/>
    <property type="evidence" value="ECO:0007669"/>
    <property type="project" value="UniProtKB-KW"/>
</dbReference>
<dbReference type="PANTHER" id="PTHR42995:SF5">
    <property type="entry name" value="ACETYL-COENZYME A CARBOXYLASE CARBOXYL TRANSFERASE SUBUNIT BETA, CHLOROPLASTIC"/>
    <property type="match status" value="1"/>
</dbReference>
<keyword evidence="3" id="KW-0276">Fatty acid metabolism</keyword>
<feature type="binding site" evidence="3">
    <location>
        <position position="55"/>
    </location>
    <ligand>
        <name>Zn(2+)</name>
        <dbReference type="ChEBI" id="CHEBI:29105"/>
    </ligand>
</feature>
<dbReference type="SUPFAM" id="SSF52096">
    <property type="entry name" value="ClpP/crotonase"/>
    <property type="match status" value="1"/>
</dbReference>